<dbReference type="Gene3D" id="3.20.20.80">
    <property type="entry name" value="Glycosidases"/>
    <property type="match status" value="1"/>
</dbReference>
<evidence type="ECO:0000256" key="4">
    <source>
        <dbReference type="ARBA" id="ARBA00023295"/>
    </source>
</evidence>
<organism evidence="10 11">
    <name type="scientific">Allomeiothermus silvanus (strain ATCC 700542 / DSM 9946 / NBRC 106475 / NCIMB 13440 / VI-R2)</name>
    <name type="common">Thermus silvanus</name>
    <dbReference type="NCBI Taxonomy" id="526227"/>
    <lineage>
        <taxon>Bacteria</taxon>
        <taxon>Thermotogati</taxon>
        <taxon>Deinococcota</taxon>
        <taxon>Deinococci</taxon>
        <taxon>Thermales</taxon>
        <taxon>Thermaceae</taxon>
        <taxon>Allomeiothermus</taxon>
    </lineage>
</organism>
<evidence type="ECO:0000313" key="10">
    <source>
        <dbReference type="EMBL" id="ADH63306.1"/>
    </source>
</evidence>
<dbReference type="HOGENOM" id="CLU_004744_5_0_0"/>
<dbReference type="SUPFAM" id="SSF51011">
    <property type="entry name" value="Glycosyl hydrolase domain"/>
    <property type="match status" value="1"/>
</dbReference>
<accession>D7BEV3</accession>
<feature type="domain" description="Glycoside hydrolase family 13 N-terminal" evidence="5">
    <location>
        <begin position="374"/>
        <end position="459"/>
    </location>
</feature>
<dbReference type="CAZy" id="CBM48">
    <property type="family name" value="Carbohydrate-Binding Module Family 48"/>
</dbReference>
<feature type="domain" description="Pullulanase N2" evidence="9">
    <location>
        <begin position="253"/>
        <end position="367"/>
    </location>
</feature>
<dbReference type="Pfam" id="PF16561">
    <property type="entry name" value="AMPK1_CBM"/>
    <property type="match status" value="1"/>
</dbReference>
<comment type="similarity">
    <text evidence="1">Belongs to the glycosyl hydrolase 13 family.</text>
</comment>
<dbReference type="CDD" id="cd11341">
    <property type="entry name" value="AmyAc_Pullulanase_LD-like"/>
    <property type="match status" value="1"/>
</dbReference>
<dbReference type="AlphaFoldDB" id="D7BEV3"/>
<keyword evidence="2" id="KW-0732">Signal</keyword>
<dbReference type="Pfam" id="PF17967">
    <property type="entry name" value="Pullulanase_N2"/>
    <property type="match status" value="1"/>
</dbReference>
<dbReference type="RefSeq" id="WP_013157875.1">
    <property type="nucleotide sequence ID" value="NC_014212.1"/>
</dbReference>
<dbReference type="Gene3D" id="2.60.40.1110">
    <property type="match status" value="1"/>
</dbReference>
<dbReference type="eggNOG" id="COG1523">
    <property type="taxonomic scope" value="Bacteria"/>
</dbReference>
<dbReference type="Gene3D" id="2.60.40.1130">
    <property type="entry name" value="Rab geranylgeranyltransferase alpha-subunit, insert domain"/>
    <property type="match status" value="1"/>
</dbReference>
<dbReference type="EMBL" id="CP002042">
    <property type="protein sequence ID" value="ADH63306.1"/>
    <property type="molecule type" value="Genomic_DNA"/>
</dbReference>
<sequence length="1117" mass="124241">MRLWWALWLAIGWGLGVAAAAPVTFRYTPPQGTEVRTVSLRGQMNNWGETPMRLENGVWTVTVEVPPGRVQYKFFINGQWPRDMCAGGNLAGPDGKIDPEAEGCVDDGNGGKNAFRTVSGQAAQTPPIAPRADAKPAPPLEASKARIHYFRPDGNYAGWGLHLWEDTLEQVEWSKPFPPTGQDDYGLYWDFRLKEGAKKVGFIVHKGDEKDPGPDMFLLLDQHGREVWVLSGSTRIYTQRPDTSAIPTGDLSKAQAHWLTRDTVAWNPTGFTQGATVRLFYSPSARLNLTRDGITGGFPITLEPATLSEALKAKYPHLRELRAFKLPADELEKVPGILKGQFAVAAFGADGKLLDATSLQIPGVLDDLFFYDGPLGVTFANDVPTLRLWAPTARSVKLLLFDSSTAQSPSQTLEMTEEKGVWSLAGRPNWKNKFYLYEVQVFVRSTGKIETNQVTDPYSLSLSLNSKRSQIVNLNDPALKPQGWDALRKPPLDAFEDIVLYELHVRDFSASDPSVPADLRGTFKAFTLRNSNGMKHLSRLAQAGLTHIHLLPTFDIATINEDKSTWKTTPDLSQLPPDSEEQQAAVAAIRGQDGFNWGYDPYHFNVPEGSYSTKPDGPSRIAEFREMVQSLNDIGLRVVIDVVYNHTHAAGQDEKSVFDRIVPGYYHRLNKDGNLETSTCCANTASEHRMMEKFMVDSVVLWAKAYKVDGFRFDLMGHHMKANMEQVRRALDGLTLEKDGVDGKKIYVYGEGWNFGEVANNARGVNATQINLAGTGLGTFNDRIRDAIRGGNPFGDLREQGFATGLFSDPSNFTNKQGNAEAQRNRLLMLTDWLKTGLAGGLKNYKFTDRSGNQVSGEQVKYGDAPAGYTLDPQETINYTSAHDNETIWDAVQAKASEKDNLADRVRINNLALSLVMLSQGVPFFHAGDDLLRSKSLDRDSYDSGDWFNRIDWTYQTNNWGVGLPLADKNRDNWPWIKPLLANPALKASPADIQFATRYFQELLRLRKSSPLFRLRTGEDVQNRLVFLDTRNQPGVVAMLLEDRRQGLADLDPKYQRILVVFNAAPQALRLTANLPGNWQLHPLQRDSVDAITKQAAFSGGVFSVPGRTTAVFVLPQ</sequence>
<dbReference type="Pfam" id="PF02922">
    <property type="entry name" value="CBM_48"/>
    <property type="match status" value="1"/>
</dbReference>
<dbReference type="GO" id="GO:0030246">
    <property type="term" value="F:carbohydrate binding"/>
    <property type="evidence" value="ECO:0007669"/>
    <property type="project" value="InterPro"/>
</dbReference>
<evidence type="ECO:0000259" key="7">
    <source>
        <dbReference type="Pfam" id="PF11852"/>
    </source>
</evidence>
<dbReference type="Gene3D" id="2.60.40.10">
    <property type="entry name" value="Immunoglobulins"/>
    <property type="match status" value="2"/>
</dbReference>
<dbReference type="InterPro" id="IPR004193">
    <property type="entry name" value="Glyco_hydro_13_N"/>
</dbReference>
<dbReference type="SUPFAM" id="SSF49452">
    <property type="entry name" value="Starch-binding domain-like"/>
    <property type="match status" value="1"/>
</dbReference>
<dbReference type="GO" id="GO:0005975">
    <property type="term" value="P:carbohydrate metabolic process"/>
    <property type="evidence" value="ECO:0007669"/>
    <property type="project" value="InterPro"/>
</dbReference>
<dbReference type="GO" id="GO:0051060">
    <property type="term" value="F:pullulanase activity"/>
    <property type="evidence" value="ECO:0007669"/>
    <property type="project" value="InterPro"/>
</dbReference>
<dbReference type="OrthoDB" id="9761875at2"/>
<name>D7BEV3_ALLS1</name>
<proteinExistence type="inferred from homology"/>
<dbReference type="SUPFAM" id="SSF81296">
    <property type="entry name" value="E set domains"/>
    <property type="match status" value="3"/>
</dbReference>
<dbReference type="CAZy" id="CBM41">
    <property type="family name" value="Carbohydrate-Binding Module Family 41"/>
</dbReference>
<dbReference type="InterPro" id="IPR014756">
    <property type="entry name" value="Ig_E-set"/>
</dbReference>
<keyword evidence="4" id="KW-0326">Glycosidase</keyword>
<dbReference type="KEGG" id="msv:Mesil_1413"/>
<dbReference type="InterPro" id="IPR013783">
    <property type="entry name" value="Ig-like_fold"/>
</dbReference>
<dbReference type="STRING" id="526227.Mesil_1413"/>
<dbReference type="CDD" id="cd02860">
    <property type="entry name" value="E_set_Pullulanase"/>
    <property type="match status" value="1"/>
</dbReference>
<gene>
    <name evidence="10" type="ordered locus">Mesil_1413</name>
</gene>
<dbReference type="CAZy" id="GH13">
    <property type="family name" value="Glycoside Hydrolase Family 13"/>
</dbReference>
<dbReference type="Proteomes" id="UP000001916">
    <property type="component" value="Chromosome"/>
</dbReference>
<keyword evidence="3" id="KW-0378">Hydrolase</keyword>
<evidence type="ECO:0000313" key="11">
    <source>
        <dbReference type="Proteomes" id="UP000001916"/>
    </source>
</evidence>
<keyword evidence="11" id="KW-1185">Reference proteome</keyword>
<dbReference type="InterPro" id="IPR024561">
    <property type="entry name" value="Pullul_strch_C"/>
</dbReference>
<dbReference type="NCBIfam" id="TIGR02103">
    <property type="entry name" value="pullul_strch"/>
    <property type="match status" value="1"/>
</dbReference>
<dbReference type="CDD" id="cd02859">
    <property type="entry name" value="E_set_AMPKbeta_like_N"/>
    <property type="match status" value="1"/>
</dbReference>
<evidence type="ECO:0000259" key="8">
    <source>
        <dbReference type="Pfam" id="PF16561"/>
    </source>
</evidence>
<dbReference type="Pfam" id="PF03714">
    <property type="entry name" value="PUD"/>
    <property type="match status" value="1"/>
</dbReference>
<dbReference type="SUPFAM" id="SSF51445">
    <property type="entry name" value="(Trans)glycosidases"/>
    <property type="match status" value="1"/>
</dbReference>
<dbReference type="Pfam" id="PF11852">
    <property type="entry name" value="Pullul_strch_C"/>
    <property type="match status" value="1"/>
</dbReference>
<dbReference type="InterPro" id="IPR011839">
    <property type="entry name" value="Pullul_strch"/>
</dbReference>
<evidence type="ECO:0000259" key="9">
    <source>
        <dbReference type="Pfam" id="PF17967"/>
    </source>
</evidence>
<dbReference type="InterPro" id="IPR032640">
    <property type="entry name" value="AMPK1_CBM"/>
</dbReference>
<feature type="domain" description="AMP-activated protein kinase glycogen-binding" evidence="8">
    <location>
        <begin position="35"/>
        <end position="81"/>
    </location>
</feature>
<dbReference type="Gene3D" id="2.60.40.1180">
    <property type="entry name" value="Golgi alpha-mannosidase II"/>
    <property type="match status" value="1"/>
</dbReference>
<dbReference type="InterPro" id="IPR017853">
    <property type="entry name" value="GH"/>
</dbReference>
<evidence type="ECO:0000256" key="2">
    <source>
        <dbReference type="ARBA" id="ARBA00022729"/>
    </source>
</evidence>
<evidence type="ECO:0000256" key="1">
    <source>
        <dbReference type="ARBA" id="ARBA00008061"/>
    </source>
</evidence>
<evidence type="ECO:0000259" key="5">
    <source>
        <dbReference type="Pfam" id="PF02922"/>
    </source>
</evidence>
<evidence type="ECO:0000259" key="6">
    <source>
        <dbReference type="Pfam" id="PF03714"/>
    </source>
</evidence>
<evidence type="ECO:0000256" key="3">
    <source>
        <dbReference type="ARBA" id="ARBA00022801"/>
    </source>
</evidence>
<dbReference type="InterPro" id="IPR013784">
    <property type="entry name" value="Carb-bd-like_fold"/>
</dbReference>
<dbReference type="InterPro" id="IPR040671">
    <property type="entry name" value="Pullulanase_N2"/>
</dbReference>
<dbReference type="PANTHER" id="PTHR43002">
    <property type="entry name" value="GLYCOGEN DEBRANCHING ENZYME"/>
    <property type="match status" value="1"/>
</dbReference>
<dbReference type="InterPro" id="IPR005323">
    <property type="entry name" value="CBM41_pullulanase"/>
</dbReference>
<feature type="domain" description="Pullulanase carbohydrate-binding module 41" evidence="6">
    <location>
        <begin position="144"/>
        <end position="238"/>
    </location>
</feature>
<dbReference type="InterPro" id="IPR013780">
    <property type="entry name" value="Glyco_hydro_b"/>
</dbReference>
<reference evidence="10 11" key="1">
    <citation type="journal article" date="2010" name="Stand. Genomic Sci.">
        <title>Complete genome sequence of Meiothermus silvanus type strain (VI-R2).</title>
        <authorList>
            <person name="Sikorski J."/>
            <person name="Tindall B.J."/>
            <person name="Lowry S."/>
            <person name="Lucas S."/>
            <person name="Nolan M."/>
            <person name="Copeland A."/>
            <person name="Glavina Del Rio T."/>
            <person name="Tice H."/>
            <person name="Cheng J.F."/>
            <person name="Han C."/>
            <person name="Pitluck S."/>
            <person name="Liolios K."/>
            <person name="Ivanova N."/>
            <person name="Mavromatis K."/>
            <person name="Mikhailova N."/>
            <person name="Pati A."/>
            <person name="Goodwin L."/>
            <person name="Chen A."/>
            <person name="Palaniappan K."/>
            <person name="Land M."/>
            <person name="Hauser L."/>
            <person name="Chang Y.J."/>
            <person name="Jeffries C.D."/>
            <person name="Rohde M."/>
            <person name="Goker M."/>
            <person name="Woyke T."/>
            <person name="Bristow J."/>
            <person name="Eisen J.A."/>
            <person name="Markowitz V."/>
            <person name="Hugenholtz P."/>
            <person name="Kyrpides N.C."/>
            <person name="Klenk H.P."/>
            <person name="Lapidus A."/>
        </authorList>
    </citation>
    <scope>NUCLEOTIDE SEQUENCE [LARGE SCALE GENOMIC DNA]</scope>
    <source>
        <strain evidence="11">ATCC 700542 / DSM 9946 / VI-R2</strain>
    </source>
</reference>
<protein>
    <submittedName>
        <fullName evidence="10">Alpha-1,6-glucosidase, pullulanase-type</fullName>
    </submittedName>
</protein>
<feature type="domain" description="Alpha-1,6-glucosidases pullulanase-type C-terminal" evidence="7">
    <location>
        <begin position="955"/>
        <end position="1114"/>
    </location>
</feature>
<dbReference type="CDD" id="cd10315">
    <property type="entry name" value="CBM41_pullulanase"/>
    <property type="match status" value="1"/>
</dbReference>